<feature type="region of interest" description="Disordered" evidence="1">
    <location>
        <begin position="1"/>
        <end position="20"/>
    </location>
</feature>
<organism evidence="2 3">
    <name type="scientific">Colletotrichum siamense</name>
    <name type="common">Anthracnose fungus</name>
    <dbReference type="NCBI Taxonomy" id="690259"/>
    <lineage>
        <taxon>Eukaryota</taxon>
        <taxon>Fungi</taxon>
        <taxon>Dikarya</taxon>
        <taxon>Ascomycota</taxon>
        <taxon>Pezizomycotina</taxon>
        <taxon>Sordariomycetes</taxon>
        <taxon>Hypocreomycetidae</taxon>
        <taxon>Glomerellales</taxon>
        <taxon>Glomerellaceae</taxon>
        <taxon>Colletotrichum</taxon>
        <taxon>Colletotrichum gloeosporioides species complex</taxon>
    </lineage>
</organism>
<reference evidence="2" key="1">
    <citation type="submission" date="2019-06" db="EMBL/GenBank/DDBJ databases">
        <authorList>
            <person name="Gan P."/>
            <person name="Shirasu K."/>
        </authorList>
    </citation>
    <scope>NUCLEOTIDE SEQUENCE [LARGE SCALE GENOMIC DNA]</scope>
    <source>
        <strain evidence="2">CAD2</strain>
    </source>
</reference>
<evidence type="ECO:0000313" key="3">
    <source>
        <dbReference type="Proteomes" id="UP000711996"/>
    </source>
</evidence>
<evidence type="ECO:0000256" key="1">
    <source>
        <dbReference type="SAM" id="MobiDB-lite"/>
    </source>
</evidence>
<evidence type="ECO:0000313" key="2">
    <source>
        <dbReference type="EMBL" id="KAF4842090.1"/>
    </source>
</evidence>
<dbReference type="EMBL" id="QPMT01000097">
    <property type="protein sequence ID" value="KAF4842090.1"/>
    <property type="molecule type" value="Genomic_DNA"/>
</dbReference>
<protein>
    <submittedName>
        <fullName evidence="2">Uncharacterized protein</fullName>
    </submittedName>
</protein>
<sequence>MLLRGNRPLPASPGARFRPPIRADASASFRPAIPAVPLPHPHQPGRTTGTTTLIDKSPFDQSSLVSTFLCKPERRGSLGLLCEHLVLCVHRITSHHPCATLVLSDNPPVRHIS</sequence>
<dbReference type="Proteomes" id="UP000711996">
    <property type="component" value="Unassembled WGS sequence"/>
</dbReference>
<comment type="caution">
    <text evidence="2">The sequence shown here is derived from an EMBL/GenBank/DDBJ whole genome shotgun (WGS) entry which is preliminary data.</text>
</comment>
<dbReference type="AlphaFoldDB" id="A0A9P5BMQ8"/>
<accession>A0A9P5BMQ8</accession>
<gene>
    <name evidence="2" type="ORF">CGCSCA2_v014639</name>
</gene>
<name>A0A9P5BMQ8_COLSI</name>
<feature type="region of interest" description="Disordered" evidence="1">
    <location>
        <begin position="34"/>
        <end position="55"/>
    </location>
</feature>
<feature type="compositionally biased region" description="Polar residues" evidence="1">
    <location>
        <begin position="45"/>
        <end position="55"/>
    </location>
</feature>
<proteinExistence type="predicted"/>
<keyword evidence="3" id="KW-1185">Reference proteome</keyword>